<name>A0A397RUI5_9MOLU</name>
<comment type="catalytic activity">
    <reaction evidence="1 10">
        <text>Transfers a segment of a (1-&gt;4)-alpha-D-glucan to a new position in an acceptor, which may be glucose or a (1-&gt;4)-alpha-D-glucan.</text>
        <dbReference type="EC" id="2.4.1.25"/>
    </reaction>
</comment>
<dbReference type="OrthoDB" id="9811841at2"/>
<evidence type="ECO:0000256" key="2">
    <source>
        <dbReference type="ARBA" id="ARBA00005684"/>
    </source>
</evidence>
<dbReference type="Gene3D" id="3.20.20.80">
    <property type="entry name" value="Glycosidases"/>
    <property type="match status" value="1"/>
</dbReference>
<dbReference type="PANTHER" id="PTHR32438">
    <property type="entry name" value="4-ALPHA-GLUCANOTRANSFERASE DPE1, CHLOROPLASTIC/AMYLOPLASTIC"/>
    <property type="match status" value="1"/>
</dbReference>
<dbReference type="EC" id="2.4.1.25" evidence="3 10"/>
<dbReference type="GO" id="GO:0005975">
    <property type="term" value="P:carbohydrate metabolic process"/>
    <property type="evidence" value="ECO:0007669"/>
    <property type="project" value="InterPro"/>
</dbReference>
<evidence type="ECO:0000256" key="1">
    <source>
        <dbReference type="ARBA" id="ARBA00000439"/>
    </source>
</evidence>
<dbReference type="NCBIfam" id="TIGR00217">
    <property type="entry name" value="malQ"/>
    <property type="match status" value="1"/>
</dbReference>
<organism evidence="11 12">
    <name type="scientific">Anaeroplasma bactoclasticum</name>
    <dbReference type="NCBI Taxonomy" id="2088"/>
    <lineage>
        <taxon>Bacteria</taxon>
        <taxon>Bacillati</taxon>
        <taxon>Mycoplasmatota</taxon>
        <taxon>Mollicutes</taxon>
        <taxon>Anaeroplasmatales</taxon>
        <taxon>Anaeroplasmataceae</taxon>
        <taxon>Anaeroplasma</taxon>
    </lineage>
</organism>
<dbReference type="EMBL" id="QXEV01000004">
    <property type="protein sequence ID" value="RIA77990.1"/>
    <property type="molecule type" value="Genomic_DNA"/>
</dbReference>
<evidence type="ECO:0000256" key="4">
    <source>
        <dbReference type="ARBA" id="ARBA00020295"/>
    </source>
</evidence>
<accession>A0A397RUI5</accession>
<dbReference type="AlphaFoldDB" id="A0A397RUI5"/>
<dbReference type="PANTHER" id="PTHR32438:SF5">
    <property type="entry name" value="4-ALPHA-GLUCANOTRANSFERASE DPE1, CHLOROPLASTIC_AMYLOPLASTIC"/>
    <property type="match status" value="1"/>
</dbReference>
<dbReference type="SUPFAM" id="SSF51445">
    <property type="entry name" value="(Trans)glycosidases"/>
    <property type="match status" value="1"/>
</dbReference>
<evidence type="ECO:0000256" key="10">
    <source>
        <dbReference type="RuleBase" id="RU361207"/>
    </source>
</evidence>
<evidence type="ECO:0000256" key="8">
    <source>
        <dbReference type="ARBA" id="ARBA00031423"/>
    </source>
</evidence>
<dbReference type="NCBIfam" id="NF011080">
    <property type="entry name" value="PRK14508.1-3"/>
    <property type="match status" value="1"/>
</dbReference>
<gene>
    <name evidence="11" type="ORF">EI71_00567</name>
</gene>
<keyword evidence="12" id="KW-1185">Reference proteome</keyword>
<comment type="caution">
    <text evidence="11">The sequence shown here is derived from an EMBL/GenBank/DDBJ whole genome shotgun (WGS) entry which is preliminary data.</text>
</comment>
<evidence type="ECO:0000256" key="7">
    <source>
        <dbReference type="ARBA" id="ARBA00023277"/>
    </source>
</evidence>
<evidence type="ECO:0000313" key="11">
    <source>
        <dbReference type="EMBL" id="RIA77990.1"/>
    </source>
</evidence>
<dbReference type="Pfam" id="PF02446">
    <property type="entry name" value="Glyco_hydro_77"/>
    <property type="match status" value="1"/>
</dbReference>
<evidence type="ECO:0000313" key="12">
    <source>
        <dbReference type="Proteomes" id="UP000266506"/>
    </source>
</evidence>
<dbReference type="InParanoid" id="A0A397RUI5"/>
<keyword evidence="5 10" id="KW-0328">Glycosyltransferase</keyword>
<protein>
    <recommendedName>
        <fullName evidence="4 10">4-alpha-glucanotransferase</fullName>
        <ecNumber evidence="3 10">2.4.1.25</ecNumber>
    </recommendedName>
    <alternativeName>
        <fullName evidence="8 10">Amylomaltase</fullName>
    </alternativeName>
    <alternativeName>
        <fullName evidence="9 10">Disproportionating enzyme</fullName>
    </alternativeName>
</protein>
<dbReference type="GO" id="GO:0004134">
    <property type="term" value="F:4-alpha-glucanotransferase activity"/>
    <property type="evidence" value="ECO:0007669"/>
    <property type="project" value="UniProtKB-EC"/>
</dbReference>
<dbReference type="RefSeq" id="WP_119015736.1">
    <property type="nucleotide sequence ID" value="NZ_QXEV01000004.1"/>
</dbReference>
<sequence length="498" mass="58328">MEQKRCAGVLLHITSLPSKYGVGTLGKEAFDFIDFLKKSNVSIWQVLPLVPTNYGDSPYQSVSSTALNYYLIDLDILRQKKLLKKEDYENVFFGDDPLRVNYAALFENKTEVLRKAFNNFDKENRNFKKFVKDGDYNDFAVFMTIKAMHEYKSWDLWSEKYKNYSKELEESVIEEYNDDYLFWVWTQFEFVNEWKKLKDYAEEAGIRIMGDMPIYVAYDSVEVWKHPELFDLNPDKSKHLVAGCPPDVFSEDGQLWGNPCYNWTYQKSRGYKWWTYRINESFKFVDMLRIDHFRGFDRYYAIPAENTNARQGEWLDGPKSDLFKDKLDLNIVAEDLGVIDDGVRKLMADTQYPGMKILEFAFDGSKENDHLPSNYKKNLLCYTGTHDNMPLYQYILDLNEKEYETFKEGVKREAKMLGVTVKGEDPKSIEKTVVELAFASIANIAIVPLQDLLCQDGSTRMNLPSTVSTDNWSYRCKKSYFSDELAEELKGYITKYNR</sequence>
<dbReference type="Proteomes" id="UP000266506">
    <property type="component" value="Unassembled WGS sequence"/>
</dbReference>
<evidence type="ECO:0000256" key="6">
    <source>
        <dbReference type="ARBA" id="ARBA00022679"/>
    </source>
</evidence>
<evidence type="ECO:0000256" key="9">
    <source>
        <dbReference type="ARBA" id="ARBA00031501"/>
    </source>
</evidence>
<proteinExistence type="inferred from homology"/>
<dbReference type="InterPro" id="IPR017853">
    <property type="entry name" value="GH"/>
</dbReference>
<keyword evidence="7 10" id="KW-0119">Carbohydrate metabolism</keyword>
<keyword evidence="6 10" id="KW-0808">Transferase</keyword>
<dbReference type="InterPro" id="IPR003385">
    <property type="entry name" value="Glyco_hydro_77"/>
</dbReference>
<evidence type="ECO:0000256" key="3">
    <source>
        <dbReference type="ARBA" id="ARBA00012560"/>
    </source>
</evidence>
<evidence type="ECO:0000256" key="5">
    <source>
        <dbReference type="ARBA" id="ARBA00022676"/>
    </source>
</evidence>
<comment type="similarity">
    <text evidence="2 10">Belongs to the disproportionating enzyme family.</text>
</comment>
<reference evidence="11 12" key="1">
    <citation type="submission" date="2018-08" db="EMBL/GenBank/DDBJ databases">
        <title>Genomic Encyclopedia of Archaeal and Bacterial Type Strains, Phase II (KMG-II): from individual species to whole genera.</title>
        <authorList>
            <person name="Goeker M."/>
        </authorList>
    </citation>
    <scope>NUCLEOTIDE SEQUENCE [LARGE SCALE GENOMIC DNA]</scope>
    <source>
        <strain evidence="11 12">ATCC 27112</strain>
    </source>
</reference>